<evidence type="ECO:0000256" key="4">
    <source>
        <dbReference type="ARBA" id="ARBA00022583"/>
    </source>
</evidence>
<evidence type="ECO:0000259" key="9">
    <source>
        <dbReference type="PROSITE" id="PS51072"/>
    </source>
</evidence>
<reference evidence="10" key="1">
    <citation type="submission" date="2014-09" db="EMBL/GenBank/DDBJ databases">
        <authorList>
            <person name="Aslett A.Martin."/>
        </authorList>
    </citation>
    <scope>NUCLEOTIDE SEQUENCE</scope>
    <source>
        <strain evidence="10">ED321 Heterogonic</strain>
    </source>
</reference>
<dbReference type="InterPro" id="IPR036168">
    <property type="entry name" value="AP2_Mu_C_sf"/>
</dbReference>
<gene>
    <name evidence="10 12 13" type="ORF">SRAE_1000001800</name>
</gene>
<keyword evidence="11" id="KW-1185">Reference proteome</keyword>
<keyword evidence="5" id="KW-0677">Repeat</keyword>
<dbReference type="FunFam" id="2.60.40.1170:FF:000018">
    <property type="entry name" value="stonin-2 isoform X2"/>
    <property type="match status" value="1"/>
</dbReference>
<protein>
    <submittedName>
        <fullName evidence="10">Protein stoned-B</fullName>
    </submittedName>
</protein>
<reference evidence="12" key="3">
    <citation type="submission" date="2020-12" db="UniProtKB">
        <authorList>
            <consortium name="WormBaseParasite"/>
        </authorList>
    </citation>
    <scope>IDENTIFICATION</scope>
</reference>
<dbReference type="PROSITE" id="PS51070">
    <property type="entry name" value="SHD"/>
    <property type="match status" value="1"/>
</dbReference>
<dbReference type="PANTHER" id="PTHR10529">
    <property type="entry name" value="AP COMPLEX SUBUNIT MU"/>
    <property type="match status" value="1"/>
</dbReference>
<dbReference type="EMBL" id="LN609528">
    <property type="protein sequence ID" value="CEF61741.1"/>
    <property type="molecule type" value="Genomic_DNA"/>
</dbReference>
<organism evidence="10">
    <name type="scientific">Strongyloides ratti</name>
    <name type="common">Parasitic roundworm</name>
    <dbReference type="NCBI Taxonomy" id="34506"/>
    <lineage>
        <taxon>Eukaryota</taxon>
        <taxon>Metazoa</taxon>
        <taxon>Ecdysozoa</taxon>
        <taxon>Nematoda</taxon>
        <taxon>Chromadorea</taxon>
        <taxon>Rhabditida</taxon>
        <taxon>Tylenchina</taxon>
        <taxon>Panagrolaimomorpha</taxon>
        <taxon>Strongyloidoidea</taxon>
        <taxon>Strongyloididae</taxon>
        <taxon>Strongyloides</taxon>
    </lineage>
</organism>
<evidence type="ECO:0000256" key="5">
    <source>
        <dbReference type="ARBA" id="ARBA00022737"/>
    </source>
</evidence>
<evidence type="ECO:0000313" key="10">
    <source>
        <dbReference type="EMBL" id="CEF61741.1"/>
    </source>
</evidence>
<comment type="similarity">
    <text evidence="2">Belongs to the Stoned B family.</text>
</comment>
<evidence type="ECO:0000256" key="7">
    <source>
        <dbReference type="SAM" id="MobiDB-lite"/>
    </source>
</evidence>
<dbReference type="WBParaSite" id="SRAE_1000001800.1">
    <property type="protein sequence ID" value="SRAE_1000001800.1"/>
    <property type="gene ID" value="WBGene00256611"/>
</dbReference>
<dbReference type="Pfam" id="PF00928">
    <property type="entry name" value="Adap_comp_sub"/>
    <property type="match status" value="1"/>
</dbReference>
<dbReference type="InterPro" id="IPR050431">
    <property type="entry name" value="Adaptor_comp_med_subunit"/>
</dbReference>
<evidence type="ECO:0000313" key="11">
    <source>
        <dbReference type="Proteomes" id="UP000035682"/>
    </source>
</evidence>
<dbReference type="eggNOG" id="KOG2677">
    <property type="taxonomic scope" value="Eukaryota"/>
</dbReference>
<dbReference type="FunFam" id="2.60.40.1170:FF:000016">
    <property type="entry name" value="AP-1 complex subunit mu"/>
    <property type="match status" value="1"/>
</dbReference>
<dbReference type="PROSITE" id="PS51072">
    <property type="entry name" value="MHD"/>
    <property type="match status" value="1"/>
</dbReference>
<feature type="coiled-coil region" evidence="6">
    <location>
        <begin position="263"/>
        <end position="290"/>
    </location>
</feature>
<name>A0A090KWG7_STRRB</name>
<keyword evidence="3" id="KW-0963">Cytoplasm</keyword>
<dbReference type="InterPro" id="IPR028565">
    <property type="entry name" value="MHD"/>
</dbReference>
<dbReference type="GO" id="GO:0006897">
    <property type="term" value="P:endocytosis"/>
    <property type="evidence" value="ECO:0007669"/>
    <property type="project" value="UniProtKB-KW"/>
</dbReference>
<proteinExistence type="inferred from homology"/>
<feature type="compositionally biased region" description="Pro residues" evidence="7">
    <location>
        <begin position="534"/>
        <end position="553"/>
    </location>
</feature>
<evidence type="ECO:0000256" key="1">
    <source>
        <dbReference type="ARBA" id="ARBA00004496"/>
    </source>
</evidence>
<dbReference type="CTD" id="36374106"/>
<feature type="region of interest" description="Disordered" evidence="7">
    <location>
        <begin position="634"/>
        <end position="662"/>
    </location>
</feature>
<evidence type="ECO:0000313" key="12">
    <source>
        <dbReference type="WBParaSite" id="SRAE_1000001800.1"/>
    </source>
</evidence>
<evidence type="ECO:0000259" key="8">
    <source>
        <dbReference type="PROSITE" id="PS51070"/>
    </source>
</evidence>
<evidence type="ECO:0000313" key="13">
    <source>
        <dbReference type="WormBase" id="SRAE_1000001800"/>
    </source>
</evidence>
<dbReference type="GO" id="GO:0005737">
    <property type="term" value="C:cytoplasm"/>
    <property type="evidence" value="ECO:0007669"/>
    <property type="project" value="UniProtKB-SubCell"/>
</dbReference>
<dbReference type="GO" id="GO:0040017">
    <property type="term" value="P:positive regulation of locomotion"/>
    <property type="evidence" value="ECO:0007669"/>
    <property type="project" value="EnsemblMetazoa"/>
</dbReference>
<feature type="domain" description="MHD" evidence="9">
    <location>
        <begin position="1034"/>
        <end position="1355"/>
    </location>
</feature>
<sequence>MFKNKEEFNVTGGRDAFRSSNINKGQIIEMDEEKKIHAMKSFTQSIDMDLPPMPELPPNLDIDKFEGFGMSLSSTQDTIIECTNKNSGMGETQKYAMTVPGPGHTDQEQEQHTSLLKEEDDDGGSLEEEKNIESQPFRPSTLRDDSISKEIRREYSVKARPRPTTPIQTSVLESFIANSTINNINSNNNDNVTEKITVKLPKIKNEDDPFVSSTTTTTTKKSRRISINKNNEGDILSDNEEFKSKAPAHPVVHRRASIEWENFVEKKEELENLNKDIKVDNNEINKNEEIITENVESNNITDTSYDDYITYSEDKQYYLADDGEWYPISALTVPNEQITYEDQYYSGEITYSEDGQYYLADDGQWYPVSALEDYQQDYNYDETTNCVNYEDPNIYSSYSNEQPLSNEMYPQDSFPQESYIHENYSHESYSENKILNQEVYSQQEEHSYNNEYDNYSYDQYGKLNYTEKEYSNDYKNDFTYEQYGSIPKKEEEENVSTSIVTKSLFTDKEIGDKEKDPYGWEEEEKKVVEISTKAPPPRPTTGPTPIRPPPPNKTPEKKVIQEPEVEEDAWTKFNAMSSQITSIVKNTEEKLKDLSNKSAINDIKDESYLASVGGSQPGGNINLTIHKKILEQKEKETKDKADKKLKSHLGIKDDKKKKKKKGSDLFEYEYDVEEEDEMDRKAAELADKLGAMRQDVGEWKKPEILEKKEIENTNIDFKVINNWTGFEEGEDKFSTLSLSNSDFFNNIPKTAESVIKEIEDPFAVSTSIKEETKDLFDVPDADKVIQDLENKVEEKMIGHTGELDYLDDFDKERKSNVSTPTQEGGSPVSRPIGFEDEFNAGDVYYSHTPTPLFDDDDKEPLSPFKKDNNDSWNLMIRHPLKKKLMADRVWKTCYVKLERESLSISSNNSNEHMMLKIYQTKGDSTPILEILLQPTYSLSDSNVQPYDAYGKIHTVKLQQITYKEKVGIRQGQISRLVEGHLTKFGMPIEHSASVNVLAKFGSLDHDILDDFVNKIEDILFKCECKRSTKPIHKQDEVQIHCYDEYIGSVDVNGCLKSQKARVRMFCLAFLTGSSPYLEIGLNDKRRQGKEIVRRKDILPMYTERWIKFENIEFHSSIDQEVFVDEHYLKLSPPDGVFFEIMRFRIRPPKNKERPIIIKSLMKIAGSAIEIRIEVMVSASTHKHKNRDEETRIIPCEDIQIRFPIPEAWIYLFREERTWGVGSIHSKTRRPGKVKNLKDKIIGAVTQTSSSMIEVAIGEAKYEHLYRSLVWRIPRLPEKHHEAYKNHLLTCRFELSSFDLMPEAFMPSVDVEFTMPLSTVSSTVVRSIGIEGHEDSDRVEKFVRYVSKYNYKFEIDYFHCDSLECERTYETNIIKTDEHQTMFTGTSNEANEDKIKFDKIEEIKIENDIKKDDDSSSDSEDEKKRNVPMIHINMKGFLDGQSTTNGYVTTKESINEEKINKNKEDSVIIQEQPIFQNQQHLPQQYNVSQQYSSEQYIPQQYNISQQYPPQQYIQQQYNIPQYNNTQQQFSNIDIIKKNEENTKHGFTPLRSQLFGDDEIPVMEGYGNNDGPVGA</sequence>
<dbReference type="WormBase" id="SRAE_1000001800">
    <property type="protein sequence ID" value="SRP03436"/>
    <property type="gene ID" value="WBGene00256611"/>
</dbReference>
<feature type="compositionally biased region" description="Basic and acidic residues" evidence="7">
    <location>
        <begin position="634"/>
        <end position="654"/>
    </location>
</feature>
<dbReference type="Proteomes" id="UP000035682">
    <property type="component" value="Unplaced"/>
</dbReference>
<evidence type="ECO:0000256" key="6">
    <source>
        <dbReference type="SAM" id="Coils"/>
    </source>
</evidence>
<feature type="domain" description="SHD" evidence="8">
    <location>
        <begin position="871"/>
        <end position="1030"/>
    </location>
</feature>
<feature type="region of interest" description="Disordered" evidence="7">
    <location>
        <begin position="511"/>
        <end position="559"/>
    </location>
</feature>
<reference evidence="11" key="2">
    <citation type="submission" date="2014-09" db="EMBL/GenBank/DDBJ databases">
        <authorList>
            <person name="Martin A.A."/>
        </authorList>
    </citation>
    <scope>NUCLEOTIDE SEQUENCE</scope>
    <source>
        <strain evidence="11">ED321</strain>
    </source>
</reference>
<dbReference type="SUPFAM" id="SSF49447">
    <property type="entry name" value="Second domain of Mu2 adaptin subunit (ap50) of ap2 adaptor"/>
    <property type="match status" value="1"/>
</dbReference>
<dbReference type="OMA" id="CEGMDLE"/>
<feature type="compositionally biased region" description="Basic and acidic residues" evidence="7">
    <location>
        <begin position="511"/>
        <end position="528"/>
    </location>
</feature>
<dbReference type="FunFam" id="2.60.40.1170:FF:000022">
    <property type="entry name" value="AP-1 complex subunit mu"/>
    <property type="match status" value="1"/>
</dbReference>
<dbReference type="GeneID" id="36374106"/>
<evidence type="ECO:0000256" key="3">
    <source>
        <dbReference type="ARBA" id="ARBA00022490"/>
    </source>
</evidence>
<feature type="compositionally biased region" description="Basic and acidic residues" evidence="7">
    <location>
        <begin position="141"/>
        <end position="157"/>
    </location>
</feature>
<dbReference type="GO" id="GO:0045202">
    <property type="term" value="C:synapse"/>
    <property type="evidence" value="ECO:0007669"/>
    <property type="project" value="EnsemblMetazoa"/>
</dbReference>
<keyword evidence="6" id="KW-0175">Coiled coil</keyword>
<feature type="compositionally biased region" description="Basic and acidic residues" evidence="7">
    <location>
        <begin position="105"/>
        <end position="117"/>
    </location>
</feature>
<comment type="subcellular location">
    <subcellularLocation>
        <location evidence="1">Cytoplasm</location>
    </subcellularLocation>
</comment>
<feature type="region of interest" description="Disordered" evidence="7">
    <location>
        <begin position="85"/>
        <end position="163"/>
    </location>
</feature>
<dbReference type="Gene3D" id="2.60.40.1170">
    <property type="entry name" value="Mu homology domain, subdomain B"/>
    <property type="match status" value="2"/>
</dbReference>
<evidence type="ECO:0000256" key="2">
    <source>
        <dbReference type="ARBA" id="ARBA00005579"/>
    </source>
</evidence>
<dbReference type="OrthoDB" id="10063141at2759"/>
<accession>A0A090KWG7</accession>
<keyword evidence="4" id="KW-0254">Endocytosis</keyword>
<dbReference type="RefSeq" id="XP_024500943.1">
    <property type="nucleotide sequence ID" value="XM_024646801.1"/>
</dbReference>
<dbReference type="InterPro" id="IPR012320">
    <property type="entry name" value="SHD_dom"/>
</dbReference>
<dbReference type="STRING" id="34506.A0A090KWG7"/>